<sequence length="81" mass="8329">MVLKVPSAGFGLGTSVPTILGAGVFVIGWASGAPPTKPLQPTPPWDEGGVRWEGVRKEVGDSLVGDGVDLGNDDGKAFRQL</sequence>
<name>A0A4P9WFC0_9FUNG</name>
<dbReference type="Proteomes" id="UP000269721">
    <property type="component" value="Unassembled WGS sequence"/>
</dbReference>
<proteinExistence type="predicted"/>
<dbReference type="AlphaFoldDB" id="A0A4P9WFC0"/>
<accession>A0A4P9WFC0</accession>
<dbReference type="EMBL" id="KZ995119">
    <property type="protein sequence ID" value="RKO91324.1"/>
    <property type="molecule type" value="Genomic_DNA"/>
</dbReference>
<keyword evidence="2" id="KW-1185">Reference proteome</keyword>
<evidence type="ECO:0000313" key="2">
    <source>
        <dbReference type="Proteomes" id="UP000269721"/>
    </source>
</evidence>
<reference evidence="2" key="1">
    <citation type="journal article" date="2018" name="Nat. Microbiol.">
        <title>Leveraging single-cell genomics to expand the fungal tree of life.</title>
        <authorList>
            <person name="Ahrendt S.R."/>
            <person name="Quandt C.A."/>
            <person name="Ciobanu D."/>
            <person name="Clum A."/>
            <person name="Salamov A."/>
            <person name="Andreopoulos B."/>
            <person name="Cheng J.F."/>
            <person name="Woyke T."/>
            <person name="Pelin A."/>
            <person name="Henrissat B."/>
            <person name="Reynolds N.K."/>
            <person name="Benny G.L."/>
            <person name="Smith M.E."/>
            <person name="James T.Y."/>
            <person name="Grigoriev I.V."/>
        </authorList>
    </citation>
    <scope>NUCLEOTIDE SEQUENCE [LARGE SCALE GENOMIC DNA]</scope>
</reference>
<organism evidence="1 2">
    <name type="scientific">Blyttiomyces helicus</name>
    <dbReference type="NCBI Taxonomy" id="388810"/>
    <lineage>
        <taxon>Eukaryota</taxon>
        <taxon>Fungi</taxon>
        <taxon>Fungi incertae sedis</taxon>
        <taxon>Chytridiomycota</taxon>
        <taxon>Chytridiomycota incertae sedis</taxon>
        <taxon>Chytridiomycetes</taxon>
        <taxon>Chytridiomycetes incertae sedis</taxon>
        <taxon>Blyttiomyces</taxon>
    </lineage>
</organism>
<protein>
    <submittedName>
        <fullName evidence="1">Uncharacterized protein</fullName>
    </submittedName>
</protein>
<gene>
    <name evidence="1" type="ORF">BDK51DRAFT_44962</name>
</gene>
<evidence type="ECO:0000313" key="1">
    <source>
        <dbReference type="EMBL" id="RKO91324.1"/>
    </source>
</evidence>